<dbReference type="GO" id="GO:0005737">
    <property type="term" value="C:cytoplasm"/>
    <property type="evidence" value="ECO:0007669"/>
    <property type="project" value="TreeGrafter"/>
</dbReference>
<feature type="domain" description="ERAP1-like C-terminal" evidence="19">
    <location>
        <begin position="614"/>
        <end position="880"/>
    </location>
</feature>
<dbReference type="Pfam" id="PF11838">
    <property type="entry name" value="ERAP1_C"/>
    <property type="match status" value="1"/>
</dbReference>
<feature type="domain" description="Peptidase M1 membrane alanine aminopeptidase" evidence="18">
    <location>
        <begin position="321"/>
        <end position="538"/>
    </location>
</feature>
<name>A0A7I8V681_9ANNE</name>
<keyword evidence="7 17" id="KW-0378">Hydrolase</keyword>
<dbReference type="InterPro" id="IPR045357">
    <property type="entry name" value="Aminopeptidase_N-like_N"/>
</dbReference>
<evidence type="ECO:0000256" key="13">
    <source>
        <dbReference type="ARBA" id="ARBA00023180"/>
    </source>
</evidence>
<evidence type="ECO:0000256" key="16">
    <source>
        <dbReference type="PIRSR" id="PIRSR634016-4"/>
    </source>
</evidence>
<dbReference type="PANTHER" id="PTHR11533">
    <property type="entry name" value="PROTEASE M1 ZINC METALLOPROTEASE"/>
    <property type="match status" value="1"/>
</dbReference>
<evidence type="ECO:0000313" key="21">
    <source>
        <dbReference type="EMBL" id="CAD5111685.1"/>
    </source>
</evidence>
<evidence type="ECO:0000256" key="8">
    <source>
        <dbReference type="ARBA" id="ARBA00022833"/>
    </source>
</evidence>
<dbReference type="CDD" id="cd09601">
    <property type="entry name" value="M1_APN-Q_like"/>
    <property type="match status" value="1"/>
</dbReference>
<evidence type="ECO:0000259" key="19">
    <source>
        <dbReference type="Pfam" id="PF11838"/>
    </source>
</evidence>
<proteinExistence type="inferred from homology"/>
<feature type="domain" description="Aminopeptidase N-like N-terminal" evidence="20">
    <location>
        <begin position="105"/>
        <end position="283"/>
    </location>
</feature>
<dbReference type="GO" id="GO:0005615">
    <property type="term" value="C:extracellular space"/>
    <property type="evidence" value="ECO:0007669"/>
    <property type="project" value="TreeGrafter"/>
</dbReference>
<comment type="similarity">
    <text evidence="2 17">Belongs to the peptidase M1 family.</text>
</comment>
<dbReference type="Gene3D" id="2.60.40.1730">
    <property type="entry name" value="tricorn interacting facor f3 domain"/>
    <property type="match status" value="1"/>
</dbReference>
<sequence length="898" mass="102960">MTDNRSDNFDRLIMDDVEDVSFLQPGHDSRRSGKKAKYDQSQFVCPKIRIYALAAMGAILFIVIAMLAAFLPRNCEELKSPVKATNSSQEDIIPSVSRRLPENIQPIHYDLQIDARLSDWTFNGLVTILVKVKKSTNRIILHSVNQTIKSVAVTGHKEATFTVDQTLQQLKIELNSKLETSKTYNLTIEYESVISSGLDGFYQSTFTDKGKKFRLATTQMEPNGARRAFPCFDEPAFKATFTISIIHDKKYTAISNMPGTTASLKHNREKTTFSKTVKMSTYLVAFVVFENFGFVQTTTGKHNNISVRVYAPSFEVNKTHFALNTTREIIKHYEKLFGIEFPLPKSDMIAIPDFSAGAMENWGLITYRRTAILYDEKTSSGRDKQWVSIVIAHELAHQWFGNLVTMKWWNDLWLNEGFASFVEFLGSDAVNPELRTLEQFYTETQSGALQADALANSHPIDVQVNDGAEIGELFDSISYNKGSSILYMLYTAMTPKKFKKGLGQYLKDFAYSNAETKDLWGKLENTTNIPVAKMMNTWVKKKGFPVVMVKKIGDRKLSLTQERFFVSQNERRKYKDDDYTWIIPITYKTNIDKGMQLMYPKKDFTINLQKGTEWYKVNVNQTGFYRVNYDDAGWNSIINLLERNHTSLNPSDRAGLISDSFELSRAGLEKISRFLNLTKYLKKEKSYVPWKIATLNLNYVTSMLKDNPEIYAALTNHTRELIKDTLKSLRSNSKTSEENHLKKSLNATLISTALAMGDNETIQEALDNYRKNRNSTSNIDSSIRGLVYSIYVKTGCRAEWEEIFDKFKKEKDPTEIRRLLLSLTDTKDAELLKKLLKMSIESKIIRKQDGYMVVKEILQTHAGHDLAWNFIKRNWKTIVKTSVVKIFPIYLSLIKLYN</sequence>
<dbReference type="GO" id="GO:0043171">
    <property type="term" value="P:peptide catabolic process"/>
    <property type="evidence" value="ECO:0007669"/>
    <property type="project" value="TreeGrafter"/>
</dbReference>
<feature type="binding site" evidence="15">
    <location>
        <position position="393"/>
    </location>
    <ligand>
        <name>Zn(2+)</name>
        <dbReference type="ChEBI" id="CHEBI:29105"/>
        <note>catalytic</note>
    </ligand>
</feature>
<feature type="transmembrane region" description="Helical" evidence="17">
    <location>
        <begin position="50"/>
        <end position="71"/>
    </location>
</feature>
<dbReference type="EMBL" id="CAJFCJ010000002">
    <property type="protein sequence ID" value="CAD5111685.1"/>
    <property type="molecule type" value="Genomic_DNA"/>
</dbReference>
<dbReference type="InterPro" id="IPR014782">
    <property type="entry name" value="Peptidase_M1_dom"/>
</dbReference>
<feature type="binding site" evidence="15">
    <location>
        <position position="416"/>
    </location>
    <ligand>
        <name>Zn(2+)</name>
        <dbReference type="ChEBI" id="CHEBI:29105"/>
        <note>catalytic</note>
    </ligand>
</feature>
<gene>
    <name evidence="21" type="ORF">DGYR_LOCUS937</name>
</gene>
<keyword evidence="8 15" id="KW-0862">Zinc</keyword>
<dbReference type="GO" id="GO:0006508">
    <property type="term" value="P:proteolysis"/>
    <property type="evidence" value="ECO:0007669"/>
    <property type="project" value="UniProtKB-KW"/>
</dbReference>
<evidence type="ECO:0000256" key="12">
    <source>
        <dbReference type="ARBA" id="ARBA00023136"/>
    </source>
</evidence>
<evidence type="ECO:0000256" key="6">
    <source>
        <dbReference type="ARBA" id="ARBA00022723"/>
    </source>
</evidence>
<evidence type="ECO:0000256" key="11">
    <source>
        <dbReference type="ARBA" id="ARBA00023049"/>
    </source>
</evidence>
<dbReference type="Gene3D" id="1.25.50.20">
    <property type="match status" value="1"/>
</dbReference>
<keyword evidence="9" id="KW-0735">Signal-anchor</keyword>
<evidence type="ECO:0000256" key="1">
    <source>
        <dbReference type="ARBA" id="ARBA00004606"/>
    </source>
</evidence>
<dbReference type="GO" id="GO:0016020">
    <property type="term" value="C:membrane"/>
    <property type="evidence" value="ECO:0007669"/>
    <property type="project" value="UniProtKB-SubCell"/>
</dbReference>
<dbReference type="SUPFAM" id="SSF63737">
    <property type="entry name" value="Leukotriene A4 hydrolase N-terminal domain"/>
    <property type="match status" value="1"/>
</dbReference>
<dbReference type="InterPro" id="IPR001930">
    <property type="entry name" value="Peptidase_M1"/>
</dbReference>
<dbReference type="Gene3D" id="1.10.390.10">
    <property type="entry name" value="Neutral Protease Domain 2"/>
    <property type="match status" value="1"/>
</dbReference>
<evidence type="ECO:0000256" key="4">
    <source>
        <dbReference type="ARBA" id="ARBA00022670"/>
    </source>
</evidence>
<comment type="cofactor">
    <cofactor evidence="15 17">
        <name>Zn(2+)</name>
        <dbReference type="ChEBI" id="CHEBI:29105"/>
    </cofactor>
    <text evidence="15 17">Binds 1 zinc ion per subunit.</text>
</comment>
<dbReference type="InterPro" id="IPR027268">
    <property type="entry name" value="Peptidase_M4/M1_CTD_sf"/>
</dbReference>
<dbReference type="InterPro" id="IPR042097">
    <property type="entry name" value="Aminopeptidase_N-like_N_sf"/>
</dbReference>
<evidence type="ECO:0000259" key="18">
    <source>
        <dbReference type="Pfam" id="PF01433"/>
    </source>
</evidence>
<feature type="binding site" evidence="15">
    <location>
        <position position="397"/>
    </location>
    <ligand>
        <name>Zn(2+)</name>
        <dbReference type="ChEBI" id="CHEBI:29105"/>
        <note>catalytic</note>
    </ligand>
</feature>
<comment type="subcellular location">
    <subcellularLocation>
        <location evidence="1">Membrane</location>
        <topology evidence="1">Single-pass type II membrane protein</topology>
    </subcellularLocation>
</comment>
<evidence type="ECO:0000259" key="20">
    <source>
        <dbReference type="Pfam" id="PF17900"/>
    </source>
</evidence>
<dbReference type="GO" id="GO:0008270">
    <property type="term" value="F:zinc ion binding"/>
    <property type="evidence" value="ECO:0007669"/>
    <property type="project" value="UniProtKB-UniRule"/>
</dbReference>
<dbReference type="PANTHER" id="PTHR11533:SF299">
    <property type="entry name" value="AMINOPEPTIDASE"/>
    <property type="match status" value="1"/>
</dbReference>
<evidence type="ECO:0000256" key="10">
    <source>
        <dbReference type="ARBA" id="ARBA00022989"/>
    </source>
</evidence>
<dbReference type="OrthoDB" id="10031169at2759"/>
<organism evidence="21 22">
    <name type="scientific">Dimorphilus gyrociliatus</name>
    <dbReference type="NCBI Taxonomy" id="2664684"/>
    <lineage>
        <taxon>Eukaryota</taxon>
        <taxon>Metazoa</taxon>
        <taxon>Spiralia</taxon>
        <taxon>Lophotrochozoa</taxon>
        <taxon>Annelida</taxon>
        <taxon>Polychaeta</taxon>
        <taxon>Polychaeta incertae sedis</taxon>
        <taxon>Dinophilidae</taxon>
        <taxon>Dimorphilus</taxon>
    </lineage>
</organism>
<evidence type="ECO:0000256" key="3">
    <source>
        <dbReference type="ARBA" id="ARBA00022438"/>
    </source>
</evidence>
<dbReference type="AlphaFoldDB" id="A0A7I8V681"/>
<keyword evidence="11 17" id="KW-0482">Metalloprotease</keyword>
<dbReference type="GO" id="GO:0042277">
    <property type="term" value="F:peptide binding"/>
    <property type="evidence" value="ECO:0007669"/>
    <property type="project" value="TreeGrafter"/>
</dbReference>
<evidence type="ECO:0000256" key="17">
    <source>
        <dbReference type="RuleBase" id="RU364040"/>
    </source>
</evidence>
<dbReference type="Pfam" id="PF17900">
    <property type="entry name" value="Peptidase_M1_N"/>
    <property type="match status" value="1"/>
</dbReference>
<protein>
    <recommendedName>
        <fullName evidence="17">Aminopeptidase</fullName>
        <ecNumber evidence="17">3.4.11.-</ecNumber>
    </recommendedName>
</protein>
<dbReference type="SUPFAM" id="SSF55486">
    <property type="entry name" value="Metalloproteases ('zincins'), catalytic domain"/>
    <property type="match status" value="1"/>
</dbReference>
<comment type="caution">
    <text evidence="21">The sequence shown here is derived from an EMBL/GenBank/DDBJ whole genome shotgun (WGS) entry which is preliminary data.</text>
</comment>
<dbReference type="FunFam" id="1.10.390.10:FF:000001">
    <property type="entry name" value="Aminopeptidase"/>
    <property type="match status" value="1"/>
</dbReference>
<dbReference type="InterPro" id="IPR034016">
    <property type="entry name" value="M1_APN-typ"/>
</dbReference>
<dbReference type="FunFam" id="2.60.40.1730:FF:000001">
    <property type="entry name" value="Leucyl-cystinyl aminopeptidase"/>
    <property type="match status" value="1"/>
</dbReference>
<dbReference type="EC" id="3.4.11.-" evidence="17"/>
<dbReference type="FunFam" id="2.60.40.1910:FF:000006">
    <property type="entry name" value="Aminopeptidase"/>
    <property type="match status" value="1"/>
</dbReference>
<reference evidence="21 22" key="1">
    <citation type="submission" date="2020-08" db="EMBL/GenBank/DDBJ databases">
        <authorList>
            <person name="Hejnol A."/>
        </authorList>
    </citation>
    <scope>NUCLEOTIDE SEQUENCE [LARGE SCALE GENOMIC DNA]</scope>
</reference>
<dbReference type="Gene3D" id="2.60.40.1910">
    <property type="match status" value="1"/>
</dbReference>
<keyword evidence="4 17" id="KW-0645">Protease</keyword>
<dbReference type="InterPro" id="IPR050344">
    <property type="entry name" value="Peptidase_M1_aminopeptidases"/>
</dbReference>
<keyword evidence="12 17" id="KW-0472">Membrane</keyword>
<dbReference type="PRINTS" id="PR00756">
    <property type="entry name" value="ALADIPTASE"/>
</dbReference>
<keyword evidence="10 17" id="KW-1133">Transmembrane helix</keyword>
<keyword evidence="13" id="KW-0325">Glycoprotein</keyword>
<feature type="active site" description="Proton acceptor" evidence="14">
    <location>
        <position position="394"/>
    </location>
</feature>
<feature type="site" description="Transition state stabilizer" evidence="16">
    <location>
        <position position="479"/>
    </location>
</feature>
<keyword evidence="5 17" id="KW-0812">Transmembrane</keyword>
<keyword evidence="3 17" id="KW-0031">Aminopeptidase</keyword>
<evidence type="ECO:0000256" key="5">
    <source>
        <dbReference type="ARBA" id="ARBA00022692"/>
    </source>
</evidence>
<dbReference type="GO" id="GO:0070006">
    <property type="term" value="F:metalloaminopeptidase activity"/>
    <property type="evidence" value="ECO:0007669"/>
    <property type="project" value="TreeGrafter"/>
</dbReference>
<accession>A0A7I8V681</accession>
<evidence type="ECO:0000256" key="9">
    <source>
        <dbReference type="ARBA" id="ARBA00022968"/>
    </source>
</evidence>
<keyword evidence="6 15" id="KW-0479">Metal-binding</keyword>
<dbReference type="Pfam" id="PF01433">
    <property type="entry name" value="Peptidase_M1"/>
    <property type="match status" value="1"/>
</dbReference>
<dbReference type="Proteomes" id="UP000549394">
    <property type="component" value="Unassembled WGS sequence"/>
</dbReference>
<dbReference type="InterPro" id="IPR024571">
    <property type="entry name" value="ERAP1-like_C_dom"/>
</dbReference>
<evidence type="ECO:0000313" key="22">
    <source>
        <dbReference type="Proteomes" id="UP000549394"/>
    </source>
</evidence>
<keyword evidence="22" id="KW-1185">Reference proteome</keyword>
<evidence type="ECO:0000256" key="14">
    <source>
        <dbReference type="PIRSR" id="PIRSR634016-1"/>
    </source>
</evidence>
<evidence type="ECO:0000256" key="7">
    <source>
        <dbReference type="ARBA" id="ARBA00022801"/>
    </source>
</evidence>
<evidence type="ECO:0000256" key="2">
    <source>
        <dbReference type="ARBA" id="ARBA00010136"/>
    </source>
</evidence>
<evidence type="ECO:0000256" key="15">
    <source>
        <dbReference type="PIRSR" id="PIRSR634016-3"/>
    </source>
</evidence>